<dbReference type="Gene3D" id="1.10.510.10">
    <property type="entry name" value="Transferase(Phosphotransferase) domain 1"/>
    <property type="match status" value="1"/>
</dbReference>
<dbReference type="InterPro" id="IPR008266">
    <property type="entry name" value="Tyr_kinase_AS"/>
</dbReference>
<organism evidence="2 3">
    <name type="scientific">Rickenella mellea</name>
    <dbReference type="NCBI Taxonomy" id="50990"/>
    <lineage>
        <taxon>Eukaryota</taxon>
        <taxon>Fungi</taxon>
        <taxon>Dikarya</taxon>
        <taxon>Basidiomycota</taxon>
        <taxon>Agaricomycotina</taxon>
        <taxon>Agaricomycetes</taxon>
        <taxon>Hymenochaetales</taxon>
        <taxon>Rickenellaceae</taxon>
        <taxon>Rickenella</taxon>
    </lineage>
</organism>
<dbReference type="InterPro" id="IPR000719">
    <property type="entry name" value="Prot_kinase_dom"/>
</dbReference>
<dbReference type="Pfam" id="PF00069">
    <property type="entry name" value="Pkinase"/>
    <property type="match status" value="1"/>
</dbReference>
<name>A0A4Y7Q6T2_9AGAM</name>
<dbReference type="InterPro" id="IPR011009">
    <property type="entry name" value="Kinase-like_dom_sf"/>
</dbReference>
<gene>
    <name evidence="2" type="ORF">BD410DRAFT_770074</name>
</gene>
<keyword evidence="2" id="KW-0808">Transferase</keyword>
<sequence>MAPPIVVHQQPPLPEDKRLLHTSESVLAEARSRFPIMGTPIPPDRRLHTMLPLATTGGAVLFNCILKRPTVEWMFLDGQWLCGAESMKEAFSRELRLLRTVKPHLNVVGFLGVVDDMGLLIEKIDGFSLDTRLYNRSTISLHLKTQWVNQIIEGLCHIHSFLLGHGDISLGNILVTTENRIKIIDFGNSSRNGERVFPGTVPFEAPEVRKSNMVDPILADAYAFGVLVLFIDAILPRETIEIKVGSAIHFSALVQRYVRPVQTRTRVHLSHRMPDA</sequence>
<reference evidence="2 3" key="1">
    <citation type="submission" date="2018-06" db="EMBL/GenBank/DDBJ databases">
        <title>A transcriptomic atlas of mushroom development highlights an independent origin of complex multicellularity.</title>
        <authorList>
            <consortium name="DOE Joint Genome Institute"/>
            <person name="Krizsan K."/>
            <person name="Almasi E."/>
            <person name="Merenyi Z."/>
            <person name="Sahu N."/>
            <person name="Viragh M."/>
            <person name="Koszo T."/>
            <person name="Mondo S."/>
            <person name="Kiss B."/>
            <person name="Balint B."/>
            <person name="Kues U."/>
            <person name="Barry K."/>
            <person name="Hegedus J.C."/>
            <person name="Henrissat B."/>
            <person name="Johnson J."/>
            <person name="Lipzen A."/>
            <person name="Ohm R."/>
            <person name="Nagy I."/>
            <person name="Pangilinan J."/>
            <person name="Yan J."/>
            <person name="Xiong Y."/>
            <person name="Grigoriev I.V."/>
            <person name="Hibbett D.S."/>
            <person name="Nagy L.G."/>
        </authorList>
    </citation>
    <scope>NUCLEOTIDE SEQUENCE [LARGE SCALE GENOMIC DNA]</scope>
    <source>
        <strain evidence="2 3">SZMC22713</strain>
    </source>
</reference>
<evidence type="ECO:0000313" key="3">
    <source>
        <dbReference type="Proteomes" id="UP000294933"/>
    </source>
</evidence>
<dbReference type="OrthoDB" id="1668230at2759"/>
<dbReference type="GO" id="GO:0005524">
    <property type="term" value="F:ATP binding"/>
    <property type="evidence" value="ECO:0007669"/>
    <property type="project" value="InterPro"/>
</dbReference>
<dbReference type="EMBL" id="ML170174">
    <property type="protein sequence ID" value="TDL22540.1"/>
    <property type="molecule type" value="Genomic_DNA"/>
</dbReference>
<keyword evidence="2" id="KW-0418">Kinase</keyword>
<dbReference type="PROSITE" id="PS50011">
    <property type="entry name" value="PROTEIN_KINASE_DOM"/>
    <property type="match status" value="1"/>
</dbReference>
<dbReference type="GO" id="GO:0005737">
    <property type="term" value="C:cytoplasm"/>
    <property type="evidence" value="ECO:0007669"/>
    <property type="project" value="TreeGrafter"/>
</dbReference>
<feature type="domain" description="Protein kinase" evidence="1">
    <location>
        <begin position="47"/>
        <end position="276"/>
    </location>
</feature>
<dbReference type="PANTHER" id="PTHR23257">
    <property type="entry name" value="SERINE-THREONINE PROTEIN KINASE"/>
    <property type="match status" value="1"/>
</dbReference>
<dbReference type="Proteomes" id="UP000294933">
    <property type="component" value="Unassembled WGS sequence"/>
</dbReference>
<proteinExistence type="predicted"/>
<dbReference type="AlphaFoldDB" id="A0A4Y7Q6T2"/>
<evidence type="ECO:0000259" key="1">
    <source>
        <dbReference type="PROSITE" id="PS50011"/>
    </source>
</evidence>
<accession>A0A4Y7Q6T2</accession>
<evidence type="ECO:0000313" key="2">
    <source>
        <dbReference type="EMBL" id="TDL22540.1"/>
    </source>
</evidence>
<dbReference type="CDD" id="cd00180">
    <property type="entry name" value="PKc"/>
    <property type="match status" value="1"/>
</dbReference>
<dbReference type="VEuPathDB" id="FungiDB:BD410DRAFT_770074"/>
<dbReference type="PROSITE" id="PS00109">
    <property type="entry name" value="PROTEIN_KINASE_TYR"/>
    <property type="match status" value="1"/>
</dbReference>
<dbReference type="SUPFAM" id="SSF56112">
    <property type="entry name" value="Protein kinase-like (PK-like)"/>
    <property type="match status" value="1"/>
</dbReference>
<keyword evidence="3" id="KW-1185">Reference proteome</keyword>
<dbReference type="InterPro" id="IPR050167">
    <property type="entry name" value="Ser_Thr_protein_kinase"/>
</dbReference>
<dbReference type="GO" id="GO:0004672">
    <property type="term" value="F:protein kinase activity"/>
    <property type="evidence" value="ECO:0007669"/>
    <property type="project" value="InterPro"/>
</dbReference>
<protein>
    <submittedName>
        <fullName evidence="2">Kinase-like protein</fullName>
    </submittedName>
</protein>
<dbReference type="GO" id="GO:0007165">
    <property type="term" value="P:signal transduction"/>
    <property type="evidence" value="ECO:0007669"/>
    <property type="project" value="TreeGrafter"/>
</dbReference>